<name>X0Y9X0_9ZZZZ</name>
<evidence type="ECO:0000256" key="1">
    <source>
        <dbReference type="SAM" id="Coils"/>
    </source>
</evidence>
<feature type="region of interest" description="Disordered" evidence="2">
    <location>
        <begin position="1"/>
        <end position="21"/>
    </location>
</feature>
<reference evidence="3" key="1">
    <citation type="journal article" date="2014" name="Front. Microbiol.">
        <title>High frequency of phylogenetically diverse reductive dehalogenase-homologous genes in deep subseafloor sedimentary metagenomes.</title>
        <authorList>
            <person name="Kawai M."/>
            <person name="Futagami T."/>
            <person name="Toyoda A."/>
            <person name="Takaki Y."/>
            <person name="Nishi S."/>
            <person name="Hori S."/>
            <person name="Arai W."/>
            <person name="Tsubouchi T."/>
            <person name="Morono Y."/>
            <person name="Uchiyama I."/>
            <person name="Ito T."/>
            <person name="Fujiyama A."/>
            <person name="Inagaki F."/>
            <person name="Takami H."/>
        </authorList>
    </citation>
    <scope>NUCLEOTIDE SEQUENCE</scope>
    <source>
        <strain evidence="3">Expedition CK06-06</strain>
    </source>
</reference>
<accession>X0Y9X0</accession>
<evidence type="ECO:0000256" key="2">
    <source>
        <dbReference type="SAM" id="MobiDB-lite"/>
    </source>
</evidence>
<dbReference type="EMBL" id="BARS01052282">
    <property type="protein sequence ID" value="GAG52630.1"/>
    <property type="molecule type" value="Genomic_DNA"/>
</dbReference>
<comment type="caution">
    <text evidence="3">The sequence shown here is derived from an EMBL/GenBank/DDBJ whole genome shotgun (WGS) entry which is preliminary data.</text>
</comment>
<feature type="compositionally biased region" description="Basic and acidic residues" evidence="2">
    <location>
        <begin position="8"/>
        <end position="21"/>
    </location>
</feature>
<sequence length="232" mass="28353">QYQNEMKLNQERTQKEYKQTEQELVRKEENLTKEIEEIESKIRDSNSQWEREKKRYEKQIEKLSLELAVRKTDNESQKNKLEYELKKIQNRFETRISDLKNKFDENREYWETKIQYKDDEINSLKLRIAARDMRLQAERDKRKQELEYTASILGNEMTELVKEHKKIGPSKNRKIKRLQEKLLKLQNETSNEVKTWDEQQKLIMDKKEQKINELGVEIDEIEKQTIENINML</sequence>
<keyword evidence="1" id="KW-0175">Coiled coil</keyword>
<gene>
    <name evidence="3" type="ORF">S01H1_77758</name>
</gene>
<dbReference type="AlphaFoldDB" id="X0Y9X0"/>
<organism evidence="3">
    <name type="scientific">marine sediment metagenome</name>
    <dbReference type="NCBI Taxonomy" id="412755"/>
    <lineage>
        <taxon>unclassified sequences</taxon>
        <taxon>metagenomes</taxon>
        <taxon>ecological metagenomes</taxon>
    </lineage>
</organism>
<feature type="non-terminal residue" evidence="3">
    <location>
        <position position="1"/>
    </location>
</feature>
<feature type="non-terminal residue" evidence="3">
    <location>
        <position position="232"/>
    </location>
</feature>
<protein>
    <submittedName>
        <fullName evidence="3">Uncharacterized protein</fullName>
    </submittedName>
</protein>
<proteinExistence type="predicted"/>
<feature type="coiled-coil region" evidence="1">
    <location>
        <begin position="175"/>
        <end position="224"/>
    </location>
</feature>
<evidence type="ECO:0000313" key="3">
    <source>
        <dbReference type="EMBL" id="GAG52630.1"/>
    </source>
</evidence>